<protein>
    <submittedName>
        <fullName evidence="1">Uncharacterized protein</fullName>
    </submittedName>
</protein>
<proteinExistence type="predicted"/>
<dbReference type="AlphaFoldDB" id="A0A2M6XBP5"/>
<dbReference type="EMBL" id="PEZK01000004">
    <property type="protein sequence ID" value="PIU02428.1"/>
    <property type="molecule type" value="Genomic_DNA"/>
</dbReference>
<accession>A0A2M6XBP5</accession>
<name>A0A2M6XBP5_9BACT</name>
<reference evidence="2" key="1">
    <citation type="submission" date="2017-09" db="EMBL/GenBank/DDBJ databases">
        <title>Depth-based differentiation of microbial function through sediment-hosted aquifers and enrichment of novel symbionts in the deep terrestrial subsurface.</title>
        <authorList>
            <person name="Probst A.J."/>
            <person name="Ladd B."/>
            <person name="Jarett J.K."/>
            <person name="Geller-Mcgrath D.E."/>
            <person name="Sieber C.M.K."/>
            <person name="Emerson J.B."/>
            <person name="Anantharaman K."/>
            <person name="Thomas B.C."/>
            <person name="Malmstrom R."/>
            <person name="Stieglmeier M."/>
            <person name="Klingl A."/>
            <person name="Woyke T."/>
            <person name="Ryan C.M."/>
            <person name="Banfield J.F."/>
        </authorList>
    </citation>
    <scope>NUCLEOTIDE SEQUENCE [LARGE SCALE GENOMIC DNA]</scope>
</reference>
<organism evidence="1 2">
    <name type="scientific">Candidatus Shapirobacteria bacterium CG09_land_8_20_14_0_10_49_15</name>
    <dbReference type="NCBI Taxonomy" id="1974482"/>
    <lineage>
        <taxon>Bacteria</taxon>
        <taxon>Candidatus Shapironibacteriota</taxon>
    </lineage>
</organism>
<comment type="caution">
    <text evidence="1">The sequence shown here is derived from an EMBL/GenBank/DDBJ whole genome shotgun (WGS) entry which is preliminary data.</text>
</comment>
<dbReference type="Proteomes" id="UP000231214">
    <property type="component" value="Unassembled WGS sequence"/>
</dbReference>
<evidence type="ECO:0000313" key="1">
    <source>
        <dbReference type="EMBL" id="PIU02428.1"/>
    </source>
</evidence>
<sequence>MPGQPYHFNDPVLRWSPILGMLTRLFYEGFAEAVHTNSGGIAITMQTTITDVNKYLMLDEAYRQAVNSAPTALFLLAAFATLSPYYSPIAIKNLQEPLNFPPNVIHSSRITPQQFVSKANPRLVKEIKFIAKENPNIRIVLESHEYFDEKFKAFPMKYYTGYTGMTWNSGYGVAGYSEPIPPKTDYFLISEIAPPGIPAHELGHIITNITGKSESIPMELFKRLGLNNPPFKEFKEYYATAEGQRWLVEHGMPIPPESTAYLQRRQNELMQELAKVMGF</sequence>
<gene>
    <name evidence="1" type="ORF">COT66_00130</name>
</gene>
<evidence type="ECO:0000313" key="2">
    <source>
        <dbReference type="Proteomes" id="UP000231214"/>
    </source>
</evidence>